<gene>
    <name evidence="2" type="ORF">KILIM_070_00080</name>
</gene>
<dbReference type="PANTHER" id="PTHR35400">
    <property type="entry name" value="SLR1083 PROTEIN"/>
    <property type="match status" value="1"/>
</dbReference>
<dbReference type="eggNOG" id="COG4636">
    <property type="taxonomic scope" value="Bacteria"/>
</dbReference>
<reference evidence="2 3" key="1">
    <citation type="submission" date="2012-08" db="EMBL/GenBank/DDBJ databases">
        <title>Whole genome shotgun sequence of Kineosphaera limosa NBRC 100340.</title>
        <authorList>
            <person name="Yoshida I."/>
            <person name="Isaki S."/>
            <person name="Hosoyama A."/>
            <person name="Tsuchikane K."/>
            <person name="Katsumata H."/>
            <person name="Ando Y."/>
            <person name="Ohji S."/>
            <person name="Hamada M."/>
            <person name="Tamura T."/>
            <person name="Yamazoe A."/>
            <person name="Yamazaki S."/>
            <person name="Fujita N."/>
        </authorList>
    </citation>
    <scope>NUCLEOTIDE SEQUENCE [LARGE SCALE GENOMIC DNA]</scope>
    <source>
        <strain evidence="2 3">NBRC 100340</strain>
    </source>
</reference>
<accession>K6WUG1</accession>
<evidence type="ECO:0000313" key="3">
    <source>
        <dbReference type="Proteomes" id="UP000008366"/>
    </source>
</evidence>
<dbReference type="EMBL" id="BAHD01000070">
    <property type="protein sequence ID" value="GAB97471.1"/>
    <property type="molecule type" value="Genomic_DNA"/>
</dbReference>
<evidence type="ECO:0000313" key="2">
    <source>
        <dbReference type="EMBL" id="GAB97471.1"/>
    </source>
</evidence>
<dbReference type="CDD" id="cd06260">
    <property type="entry name" value="DUF820-like"/>
    <property type="match status" value="1"/>
</dbReference>
<dbReference type="InterPro" id="IPR011335">
    <property type="entry name" value="Restrct_endonuc-II-like"/>
</dbReference>
<dbReference type="STRING" id="1184609.KILIM_070_00080"/>
<feature type="domain" description="Putative restriction endonuclease" evidence="1">
    <location>
        <begin position="10"/>
        <end position="156"/>
    </location>
</feature>
<name>K6WUG1_9MICO</name>
<dbReference type="OrthoDB" id="4537149at2"/>
<dbReference type="Pfam" id="PF05685">
    <property type="entry name" value="Uma2"/>
    <property type="match status" value="1"/>
</dbReference>
<dbReference type="PANTHER" id="PTHR35400:SF3">
    <property type="entry name" value="SLL1072 PROTEIN"/>
    <property type="match status" value="1"/>
</dbReference>
<protein>
    <recommendedName>
        <fullName evidence="1">Putative restriction endonuclease domain-containing protein</fullName>
    </recommendedName>
</protein>
<comment type="caution">
    <text evidence="2">The sequence shown here is derived from an EMBL/GenBank/DDBJ whole genome shotgun (WGS) entry which is preliminary data.</text>
</comment>
<proteinExistence type="predicted"/>
<sequence length="182" mass="19836">MSTATSLTVAEFYAWTADREGVWELVGGVPVMVPPESHENVYAASSLQDLLRARGLSRQEWFIAAHAALDLPLPTPTLRLPDLLVARLSPGGELRVGAANTLLVVEVLSPSTARTDLGTKRREYARAGIPNYLVVDVRGPLPTLRLFNQIVDNDYLDATPCDQVSLQFGDQVIDLAATDLLR</sequence>
<dbReference type="InterPro" id="IPR012296">
    <property type="entry name" value="Nuclease_put_TT1808"/>
</dbReference>
<evidence type="ECO:0000259" key="1">
    <source>
        <dbReference type="Pfam" id="PF05685"/>
    </source>
</evidence>
<keyword evidence="3" id="KW-1185">Reference proteome</keyword>
<dbReference type="SUPFAM" id="SSF52980">
    <property type="entry name" value="Restriction endonuclease-like"/>
    <property type="match status" value="1"/>
</dbReference>
<dbReference type="AlphaFoldDB" id="K6WUG1"/>
<organism evidence="2 3">
    <name type="scientific">Kineosphaera limosa NBRC 100340</name>
    <dbReference type="NCBI Taxonomy" id="1184609"/>
    <lineage>
        <taxon>Bacteria</taxon>
        <taxon>Bacillati</taxon>
        <taxon>Actinomycetota</taxon>
        <taxon>Actinomycetes</taxon>
        <taxon>Micrococcales</taxon>
        <taxon>Dermatophilaceae</taxon>
        <taxon>Kineosphaera</taxon>
    </lineage>
</organism>
<dbReference type="InterPro" id="IPR008538">
    <property type="entry name" value="Uma2"/>
</dbReference>
<dbReference type="Proteomes" id="UP000008366">
    <property type="component" value="Unassembled WGS sequence"/>
</dbReference>
<dbReference type="Gene3D" id="3.90.1570.10">
    <property type="entry name" value="tt1808, chain A"/>
    <property type="match status" value="1"/>
</dbReference>
<dbReference type="RefSeq" id="WP_006594003.1">
    <property type="nucleotide sequence ID" value="NZ_BAHD01000070.1"/>
</dbReference>